<evidence type="ECO:0000313" key="3">
    <source>
        <dbReference type="Proteomes" id="UP001652661"/>
    </source>
</evidence>
<dbReference type="GeneID" id="108082472"/>
<name>A0A6P4JEL4_DROKI</name>
<accession>A0A6P4JEL4</accession>
<sequence length="221" mass="25698">MESPSKSQELVEPQPPVPSKAKPPEKPIRKRNQLKVPPHIQTRTPKPTPTAILCELTRLKAQQKYLECNQVKLNPNNFILDDEEDNKAVEPNSEDELDVPDEHPQSGKNQRPISSSTAALISLINEIEQEKLDLNQKFQEYRSTKRGELQDMWHYVAAIKEDVFRPERLSQYTVNALRQRIICVNSQLERLTAKNSKELETLKEEYEKLEKENKFLWKGNM</sequence>
<feature type="region of interest" description="Disordered" evidence="2">
    <location>
        <begin position="1"/>
        <end position="48"/>
    </location>
</feature>
<evidence type="ECO:0000256" key="1">
    <source>
        <dbReference type="SAM" id="Coils"/>
    </source>
</evidence>
<proteinExistence type="predicted"/>
<dbReference type="RefSeq" id="XP_017033354.1">
    <property type="nucleotide sequence ID" value="XM_017177865.3"/>
</dbReference>
<feature type="region of interest" description="Disordered" evidence="2">
    <location>
        <begin position="88"/>
        <end position="114"/>
    </location>
</feature>
<dbReference type="OrthoDB" id="2152435at2759"/>
<dbReference type="Proteomes" id="UP001652661">
    <property type="component" value="Chromosome 2R"/>
</dbReference>
<dbReference type="OMA" id="KYLECHQ"/>
<feature type="coiled-coil region" evidence="1">
    <location>
        <begin position="174"/>
        <end position="212"/>
    </location>
</feature>
<reference evidence="3" key="1">
    <citation type="submission" date="2025-05" db="UniProtKB">
        <authorList>
            <consortium name="RefSeq"/>
        </authorList>
    </citation>
    <scope>NUCLEOTIDE SEQUENCE [LARGE SCALE GENOMIC DNA]</scope>
    <source>
        <strain evidence="3">14028-0561.14</strain>
    </source>
</reference>
<evidence type="ECO:0000256" key="2">
    <source>
        <dbReference type="SAM" id="MobiDB-lite"/>
    </source>
</evidence>
<keyword evidence="1" id="KW-0175">Coiled coil</keyword>
<reference evidence="4" key="2">
    <citation type="submission" date="2025-08" db="UniProtKB">
        <authorList>
            <consortium name="RefSeq"/>
        </authorList>
    </citation>
    <scope>IDENTIFICATION</scope>
    <source>
        <strain evidence="4">14028-0561.14</strain>
        <tissue evidence="4">Whole fly</tissue>
    </source>
</reference>
<organism evidence="3 4">
    <name type="scientific">Drosophila kikkawai</name>
    <name type="common">Fruit fly</name>
    <dbReference type="NCBI Taxonomy" id="30033"/>
    <lineage>
        <taxon>Eukaryota</taxon>
        <taxon>Metazoa</taxon>
        <taxon>Ecdysozoa</taxon>
        <taxon>Arthropoda</taxon>
        <taxon>Hexapoda</taxon>
        <taxon>Insecta</taxon>
        <taxon>Pterygota</taxon>
        <taxon>Neoptera</taxon>
        <taxon>Endopterygota</taxon>
        <taxon>Diptera</taxon>
        <taxon>Brachycera</taxon>
        <taxon>Muscomorpha</taxon>
        <taxon>Ephydroidea</taxon>
        <taxon>Drosophilidae</taxon>
        <taxon>Drosophila</taxon>
        <taxon>Sophophora</taxon>
    </lineage>
</organism>
<evidence type="ECO:0000313" key="4">
    <source>
        <dbReference type="RefSeq" id="XP_017033354.1"/>
    </source>
</evidence>
<dbReference type="AlphaFoldDB" id="A0A6P4JEL4"/>
<keyword evidence="3" id="KW-1185">Reference proteome</keyword>
<gene>
    <name evidence="4" type="primary">LOC108082472</name>
</gene>
<protein>
    <submittedName>
        <fullName evidence="4">Uncharacterized protein</fullName>
    </submittedName>
</protein>